<reference evidence="3" key="1">
    <citation type="submission" date="2016-10" db="EMBL/GenBank/DDBJ databases">
        <authorList>
            <person name="Varghese N."/>
            <person name="Submissions S."/>
        </authorList>
    </citation>
    <scope>NUCLEOTIDE SEQUENCE [LARGE SCALE GENOMIC DNA]</scope>
    <source>
        <strain evidence="3">DSM 44675</strain>
    </source>
</reference>
<sequence>MPRHRRIPTLAVTAACAVALSACSTADVTDAAAQLSARAQQAVDGSVAARDVLSAENGMAAAAAACELYAGWEGMNADVRSALAPVVTDQLERYTTDGDPVVASVVQLTIALVGGGAVDANQTLVAQLQESCRAL</sequence>
<evidence type="ECO:0000313" key="2">
    <source>
        <dbReference type="EMBL" id="SEL81295.1"/>
    </source>
</evidence>
<dbReference type="EMBL" id="FOAW01000015">
    <property type="protein sequence ID" value="SEL81295.1"/>
    <property type="molecule type" value="Genomic_DNA"/>
</dbReference>
<keyword evidence="3" id="KW-1185">Reference proteome</keyword>
<keyword evidence="1" id="KW-0732">Signal</keyword>
<evidence type="ECO:0000256" key="1">
    <source>
        <dbReference type="SAM" id="SignalP"/>
    </source>
</evidence>
<feature type="chain" id="PRO_5038741240" description="Lipoprotein" evidence="1">
    <location>
        <begin position="27"/>
        <end position="135"/>
    </location>
</feature>
<evidence type="ECO:0008006" key="4">
    <source>
        <dbReference type="Google" id="ProtNLM"/>
    </source>
</evidence>
<evidence type="ECO:0000313" key="3">
    <source>
        <dbReference type="Proteomes" id="UP000198677"/>
    </source>
</evidence>
<feature type="signal peptide" evidence="1">
    <location>
        <begin position="1"/>
        <end position="26"/>
    </location>
</feature>
<name>A0A1H7T9S6_9NOCA</name>
<proteinExistence type="predicted"/>
<gene>
    <name evidence="2" type="ORF">SAMN05444583_11545</name>
</gene>
<organism evidence="2 3">
    <name type="scientific">Rhodococcus maanshanensis</name>
    <dbReference type="NCBI Taxonomy" id="183556"/>
    <lineage>
        <taxon>Bacteria</taxon>
        <taxon>Bacillati</taxon>
        <taxon>Actinomycetota</taxon>
        <taxon>Actinomycetes</taxon>
        <taxon>Mycobacteriales</taxon>
        <taxon>Nocardiaceae</taxon>
        <taxon>Rhodococcus</taxon>
    </lineage>
</organism>
<dbReference type="RefSeq" id="WP_143069472.1">
    <property type="nucleotide sequence ID" value="NZ_FOAW01000015.1"/>
</dbReference>
<dbReference type="PROSITE" id="PS51257">
    <property type="entry name" value="PROKAR_LIPOPROTEIN"/>
    <property type="match status" value="1"/>
</dbReference>
<protein>
    <recommendedName>
        <fullName evidence="4">Lipoprotein</fullName>
    </recommendedName>
</protein>
<dbReference type="AlphaFoldDB" id="A0A1H7T9S6"/>
<accession>A0A1H7T9S6</accession>
<dbReference type="Proteomes" id="UP000198677">
    <property type="component" value="Unassembled WGS sequence"/>
</dbReference>